<accession>A0AAD7UQB5</accession>
<evidence type="ECO:0000313" key="3">
    <source>
        <dbReference type="Proteomes" id="UP001230188"/>
    </source>
</evidence>
<keyword evidence="3" id="KW-1185">Reference proteome</keyword>
<dbReference type="PROSITE" id="PS50853">
    <property type="entry name" value="FN3"/>
    <property type="match status" value="2"/>
</dbReference>
<dbReference type="Proteomes" id="UP001230188">
    <property type="component" value="Unassembled WGS sequence"/>
</dbReference>
<organism evidence="2 3">
    <name type="scientific">Chrysophaeum taylorii</name>
    <dbReference type="NCBI Taxonomy" id="2483200"/>
    <lineage>
        <taxon>Eukaryota</taxon>
        <taxon>Sar</taxon>
        <taxon>Stramenopiles</taxon>
        <taxon>Ochrophyta</taxon>
        <taxon>Pelagophyceae</taxon>
        <taxon>Pelagomonadales</taxon>
        <taxon>Pelagomonadaceae</taxon>
        <taxon>Chrysophaeum</taxon>
    </lineage>
</organism>
<comment type="caution">
    <text evidence="2">The sequence shown here is derived from an EMBL/GenBank/DDBJ whole genome shotgun (WGS) entry which is preliminary data.</text>
</comment>
<dbReference type="Gene3D" id="2.60.40.10">
    <property type="entry name" value="Immunoglobulins"/>
    <property type="match status" value="2"/>
</dbReference>
<name>A0AAD7UQB5_9STRA</name>
<dbReference type="EMBL" id="JAQMWT010000012">
    <property type="protein sequence ID" value="KAJ8614045.1"/>
    <property type="molecule type" value="Genomic_DNA"/>
</dbReference>
<dbReference type="CDD" id="cd00063">
    <property type="entry name" value="FN3"/>
    <property type="match status" value="2"/>
</dbReference>
<dbReference type="InterPro" id="IPR013783">
    <property type="entry name" value="Ig-like_fold"/>
</dbReference>
<evidence type="ECO:0000313" key="2">
    <source>
        <dbReference type="EMBL" id="KAJ8614045.1"/>
    </source>
</evidence>
<reference evidence="2" key="1">
    <citation type="submission" date="2023-01" db="EMBL/GenBank/DDBJ databases">
        <title>Metagenome sequencing of chrysophaentin producing Chrysophaeum taylorii.</title>
        <authorList>
            <person name="Davison J."/>
            <person name="Bewley C."/>
        </authorList>
    </citation>
    <scope>NUCLEOTIDE SEQUENCE</scope>
    <source>
        <strain evidence="2">NIES-1699</strain>
    </source>
</reference>
<feature type="domain" description="Fibronectin type-III" evidence="1">
    <location>
        <begin position="89"/>
        <end position="182"/>
    </location>
</feature>
<dbReference type="SUPFAM" id="SSF49265">
    <property type="entry name" value="Fibronectin type III"/>
    <property type="match status" value="1"/>
</dbReference>
<proteinExistence type="predicted"/>
<feature type="domain" description="Fibronectin type-III" evidence="1">
    <location>
        <begin position="1"/>
        <end position="87"/>
    </location>
</feature>
<dbReference type="Gene3D" id="3.40.30.10">
    <property type="entry name" value="Glutaredoxin"/>
    <property type="match status" value="1"/>
</dbReference>
<evidence type="ECO:0000259" key="1">
    <source>
        <dbReference type="PROSITE" id="PS50853"/>
    </source>
</evidence>
<dbReference type="AlphaFoldDB" id="A0AAD7UQB5"/>
<sequence length="286" mass="31206">MKPKVFEVDGSSVTLWWEGVAGAESYGVQMRLVGEEFRTLSTTLGAPRVRKKGLEAGQRYEWRVACVANGGEVGEWSEIVSAGPTEAHQMEPPRVSDYDGESATVHWLPRQTIGGVPAPPPYALQIFEGGWTLASEALQGDKVLKHHLEPGVTYHFRVKPVNAPNFEWSRASEGVTIPRPEPRMAQAFGPTLLKGSKRLDTVNALAGKLVAVYASASCFDASLGRYPFLAVPFDAPQRETALAHFKVTAIPRLIVLSPRGDIIVDNAAGMQGLTIQAVDAWLRNYR</sequence>
<dbReference type="InterPro" id="IPR036116">
    <property type="entry name" value="FN3_sf"/>
</dbReference>
<dbReference type="InterPro" id="IPR003961">
    <property type="entry name" value="FN3_dom"/>
</dbReference>
<protein>
    <recommendedName>
        <fullName evidence="1">Fibronectin type-III domain-containing protein</fullName>
    </recommendedName>
</protein>
<gene>
    <name evidence="2" type="ORF">CTAYLR_005835</name>
</gene>